<dbReference type="CDD" id="cd00887">
    <property type="entry name" value="MoeA"/>
    <property type="match status" value="1"/>
</dbReference>
<dbReference type="InterPro" id="IPR008284">
    <property type="entry name" value="MoCF_biosynth_CS"/>
</dbReference>
<keyword evidence="5 11" id="KW-0500">Molybdenum</keyword>
<dbReference type="EMBL" id="WVIE01000004">
    <property type="protein sequence ID" value="NDJ16534.1"/>
    <property type="molecule type" value="Genomic_DNA"/>
</dbReference>
<comment type="caution">
    <text evidence="13">The sequence shown here is derived from an EMBL/GenBank/DDBJ whole genome shotgun (WGS) entry which is preliminary data.</text>
</comment>
<evidence type="ECO:0000256" key="5">
    <source>
        <dbReference type="ARBA" id="ARBA00022505"/>
    </source>
</evidence>
<reference evidence="13" key="1">
    <citation type="submission" date="2019-12" db="EMBL/GenBank/DDBJ databases">
        <title>High-Quality draft genome sequences of three cyanobacteria isolated from the limestone walls of the Old Cathedral of Coimbra.</title>
        <authorList>
            <person name="Tiago I."/>
            <person name="Soares F."/>
            <person name="Portugal A."/>
        </authorList>
    </citation>
    <scope>NUCLEOTIDE SEQUENCE</scope>
    <source>
        <strain evidence="13">A</strain>
    </source>
</reference>
<evidence type="ECO:0000256" key="8">
    <source>
        <dbReference type="ARBA" id="ARBA00022842"/>
    </source>
</evidence>
<dbReference type="Gene3D" id="3.40.980.10">
    <property type="entry name" value="MoaB/Mog-like domain"/>
    <property type="match status" value="1"/>
</dbReference>
<dbReference type="AlphaFoldDB" id="A0A8J8CHD7"/>
<comment type="cofactor">
    <cofactor evidence="1 11">
        <name>Mg(2+)</name>
        <dbReference type="ChEBI" id="CHEBI:18420"/>
    </cofactor>
</comment>
<evidence type="ECO:0000313" key="13">
    <source>
        <dbReference type="EMBL" id="NDJ16534.1"/>
    </source>
</evidence>
<feature type="domain" description="MoaB/Mog" evidence="12">
    <location>
        <begin position="184"/>
        <end position="322"/>
    </location>
</feature>
<dbReference type="SUPFAM" id="SSF53218">
    <property type="entry name" value="Molybdenum cofactor biosynthesis proteins"/>
    <property type="match status" value="1"/>
</dbReference>
<keyword evidence="8 11" id="KW-0460">Magnesium</keyword>
<evidence type="ECO:0000256" key="10">
    <source>
        <dbReference type="ARBA" id="ARBA00047317"/>
    </source>
</evidence>
<dbReference type="InterPro" id="IPR001453">
    <property type="entry name" value="MoaB/Mog_dom"/>
</dbReference>
<dbReference type="SMART" id="SM00852">
    <property type="entry name" value="MoCF_biosynth"/>
    <property type="match status" value="1"/>
</dbReference>
<dbReference type="Pfam" id="PF00994">
    <property type="entry name" value="MoCF_biosynth"/>
    <property type="match status" value="1"/>
</dbReference>
<dbReference type="SUPFAM" id="SSF63882">
    <property type="entry name" value="MoeA N-terminal region -like"/>
    <property type="match status" value="1"/>
</dbReference>
<evidence type="ECO:0000256" key="7">
    <source>
        <dbReference type="ARBA" id="ARBA00022723"/>
    </source>
</evidence>
<dbReference type="InterPro" id="IPR036135">
    <property type="entry name" value="MoeA_linker/N_sf"/>
</dbReference>
<dbReference type="Gene3D" id="2.40.340.10">
    <property type="entry name" value="MoeA, C-terminal, domain IV"/>
    <property type="match status" value="1"/>
</dbReference>
<dbReference type="InterPro" id="IPR005110">
    <property type="entry name" value="MoeA_linker/N"/>
</dbReference>
<dbReference type="NCBIfam" id="NF045515">
    <property type="entry name" value="Glp_gephyrin"/>
    <property type="match status" value="1"/>
</dbReference>
<dbReference type="NCBIfam" id="TIGR00177">
    <property type="entry name" value="molyb_syn"/>
    <property type="match status" value="1"/>
</dbReference>
<dbReference type="Pfam" id="PF03454">
    <property type="entry name" value="MoeA_C"/>
    <property type="match status" value="1"/>
</dbReference>
<dbReference type="GO" id="GO:0046872">
    <property type="term" value="F:metal ion binding"/>
    <property type="evidence" value="ECO:0007669"/>
    <property type="project" value="UniProtKB-UniRule"/>
</dbReference>
<evidence type="ECO:0000256" key="3">
    <source>
        <dbReference type="ARBA" id="ARBA00005046"/>
    </source>
</evidence>
<protein>
    <recommendedName>
        <fullName evidence="11">Molybdopterin molybdenumtransferase</fullName>
        <ecNumber evidence="11">2.10.1.1</ecNumber>
    </recommendedName>
</protein>
<dbReference type="InterPro" id="IPR005111">
    <property type="entry name" value="MoeA_C_domain_IV"/>
</dbReference>
<dbReference type="Gene3D" id="3.90.105.10">
    <property type="entry name" value="Molybdopterin biosynthesis moea protein, domain 2"/>
    <property type="match status" value="1"/>
</dbReference>
<keyword evidence="7 11" id="KW-0479">Metal-binding</keyword>
<dbReference type="GO" id="GO:0006777">
    <property type="term" value="P:Mo-molybdopterin cofactor biosynthetic process"/>
    <property type="evidence" value="ECO:0007669"/>
    <property type="project" value="UniProtKB-UniRule"/>
</dbReference>
<dbReference type="PANTHER" id="PTHR10192:SF5">
    <property type="entry name" value="GEPHYRIN"/>
    <property type="match status" value="1"/>
</dbReference>
<dbReference type="GO" id="GO:0061599">
    <property type="term" value="F:molybdopterin molybdotransferase activity"/>
    <property type="evidence" value="ECO:0007669"/>
    <property type="project" value="UniProtKB-UniRule"/>
</dbReference>
<accession>A0A8J8CHD7</accession>
<dbReference type="Proteomes" id="UP000646053">
    <property type="component" value="Unassembled WGS sequence"/>
</dbReference>
<keyword evidence="6 11" id="KW-0808">Transferase</keyword>
<dbReference type="InterPro" id="IPR036688">
    <property type="entry name" value="MoeA_C_domain_IV_sf"/>
</dbReference>
<dbReference type="PROSITE" id="PS01079">
    <property type="entry name" value="MOCF_BIOSYNTHESIS_2"/>
    <property type="match status" value="1"/>
</dbReference>
<keyword evidence="9 11" id="KW-0501">Molybdenum cofactor biosynthesis</keyword>
<evidence type="ECO:0000256" key="9">
    <source>
        <dbReference type="ARBA" id="ARBA00023150"/>
    </source>
</evidence>
<dbReference type="GO" id="GO:0005829">
    <property type="term" value="C:cytosol"/>
    <property type="evidence" value="ECO:0007669"/>
    <property type="project" value="TreeGrafter"/>
</dbReference>
<keyword evidence="14" id="KW-1185">Reference proteome</keyword>
<comment type="function">
    <text evidence="2 11">Catalyzes the insertion of molybdate into adenylated molybdopterin with the concomitant release of AMP.</text>
</comment>
<dbReference type="InterPro" id="IPR036425">
    <property type="entry name" value="MoaB/Mog-like_dom_sf"/>
</dbReference>
<evidence type="ECO:0000256" key="4">
    <source>
        <dbReference type="ARBA" id="ARBA00010763"/>
    </source>
</evidence>
<evidence type="ECO:0000256" key="11">
    <source>
        <dbReference type="RuleBase" id="RU365090"/>
    </source>
</evidence>
<dbReference type="FunFam" id="3.40.980.10:FF:000004">
    <property type="entry name" value="Molybdopterin molybdenumtransferase"/>
    <property type="match status" value="1"/>
</dbReference>
<dbReference type="UniPathway" id="UPA00344"/>
<proteinExistence type="inferred from homology"/>
<sequence length="411" mass="44096">MLPAQEAEALILEAVHPLTAESDIEQVELASCRDRVLATPVTSSLDFPHWDNSAMDGYAVRFEDVKGCSAEQPASLNIVEEIPAGYQPRKRVQAGQAARILTGSLMPAGADTIVIQEHTQRHEETVLVLEPPSEPKAFVRHRGAFYKAGNPLLAPGIRLKAPEIAVLAAAQCTKVPVFRRLRVAILSTGDELVSPEQPLQPGQIVDSNQYALAALVAQIGADPLLMGTVRDNPDDLKRAISTATQSADVVLSSGGVSVGEYDYVDRILATLGANIHIRSVAIKPGKPLTFATFPHALYFGLPGNPVSAMVTFWRFVQPAILKKSGLATGWQPTFIRAIALHDLRSNGQRETYVWGTITLSDGMYHFARAGGDHSSGNLINLAGTNALGVMAIGQTQVRAGDSLQVLDLHRG</sequence>
<dbReference type="SUPFAM" id="SSF63867">
    <property type="entry name" value="MoeA C-terminal domain-like"/>
    <property type="match status" value="1"/>
</dbReference>
<dbReference type="Gene3D" id="2.170.190.11">
    <property type="entry name" value="Molybdopterin biosynthesis moea protein, domain 3"/>
    <property type="match status" value="1"/>
</dbReference>
<dbReference type="Pfam" id="PF03453">
    <property type="entry name" value="MoeA_N"/>
    <property type="match status" value="1"/>
</dbReference>
<name>A0A8J8CHD7_9CYAN</name>
<evidence type="ECO:0000256" key="6">
    <source>
        <dbReference type="ARBA" id="ARBA00022679"/>
    </source>
</evidence>
<evidence type="ECO:0000256" key="2">
    <source>
        <dbReference type="ARBA" id="ARBA00002901"/>
    </source>
</evidence>
<evidence type="ECO:0000256" key="1">
    <source>
        <dbReference type="ARBA" id="ARBA00001946"/>
    </source>
</evidence>
<gene>
    <name evidence="13" type="ORF">GS601_04375</name>
</gene>
<organism evidence="13 14">
    <name type="scientific">Myxacorys almedinensis A</name>
    <dbReference type="NCBI Taxonomy" id="2690445"/>
    <lineage>
        <taxon>Bacteria</taxon>
        <taxon>Bacillati</taxon>
        <taxon>Cyanobacteriota</taxon>
        <taxon>Cyanophyceae</taxon>
        <taxon>Leptolyngbyales</taxon>
        <taxon>Leptolyngbyaceae</taxon>
        <taxon>Myxacorys</taxon>
        <taxon>Myxacorys almedinensis</taxon>
    </lineage>
</organism>
<comment type="pathway">
    <text evidence="3 11">Cofactor biosynthesis; molybdopterin biosynthesis.</text>
</comment>
<evidence type="ECO:0000259" key="12">
    <source>
        <dbReference type="SMART" id="SM00852"/>
    </source>
</evidence>
<comment type="catalytic activity">
    <reaction evidence="10">
        <text>adenylyl-molybdopterin + molybdate = Mo-molybdopterin + AMP + H(+)</text>
        <dbReference type="Rhea" id="RHEA:35047"/>
        <dbReference type="ChEBI" id="CHEBI:15378"/>
        <dbReference type="ChEBI" id="CHEBI:36264"/>
        <dbReference type="ChEBI" id="CHEBI:62727"/>
        <dbReference type="ChEBI" id="CHEBI:71302"/>
        <dbReference type="ChEBI" id="CHEBI:456215"/>
        <dbReference type="EC" id="2.10.1.1"/>
    </reaction>
</comment>
<comment type="similarity">
    <text evidence="4 11">Belongs to the MoeA family.</text>
</comment>
<dbReference type="EC" id="2.10.1.1" evidence="11"/>
<evidence type="ECO:0000313" key="14">
    <source>
        <dbReference type="Proteomes" id="UP000646053"/>
    </source>
</evidence>
<dbReference type="InterPro" id="IPR038987">
    <property type="entry name" value="MoeA-like"/>
</dbReference>
<dbReference type="RefSeq" id="WP_162422056.1">
    <property type="nucleotide sequence ID" value="NZ_WVIE01000004.1"/>
</dbReference>
<dbReference type="PANTHER" id="PTHR10192">
    <property type="entry name" value="MOLYBDOPTERIN BIOSYNTHESIS PROTEIN"/>
    <property type="match status" value="1"/>
</dbReference>